<accession>A0ACC1CIG1</accession>
<evidence type="ECO:0000313" key="2">
    <source>
        <dbReference type="Proteomes" id="UP000824533"/>
    </source>
</evidence>
<protein>
    <submittedName>
        <fullName evidence="1">Uncharacterized protein</fullName>
    </submittedName>
</protein>
<name>A0ACC1CIG1_9NEOP</name>
<dbReference type="EMBL" id="CM034410">
    <property type="protein sequence ID" value="KAJ0171325.1"/>
    <property type="molecule type" value="Genomic_DNA"/>
</dbReference>
<sequence length="495" mass="56773">MFSLQLVVWSIVLVTSCSALDLTFPPEFKFGAASASYQVEGGWNVSDKTISVWDKLVHENPDAISDRSNGDVACDSYHLWQRDVEMAEELGLHFYRFSISWPRVLPTGYSNYISKDGRDYYNNLINGLLEKGIEPLVTIYHWDLPQNLQELGGWLNPLITDWFADYAKVLFSLYGDRVKTWLTLNEPMAMCDLTFNSGVMAPPLVVEDVGAYICNKNILIAHAKAWRIYDEEFKPLYNGQVSIANQLMWFEPLTPDDEDLAEAARENMGGRYSHPIYSKDGGWPPVIEKMIAEASEKRGYTKSYLPEFTQEELELIRGTFDFYAINHYTSRLIRHAEPGEELGPWPMGDAPHLNGKVLVNPKWSNGTSNWFSIYPEGLRRQLVWLKEQYGDMKILITENGYSSGVGLEDTARVNYYRDYLEQVLLAIKEDGVNVIGYTAWTLMDNFEWTDGYQSRFGLYEVDFDSPTRTRTPRASATYYKNIIKAHKLVKPNNVF</sequence>
<comment type="caution">
    <text evidence="1">The sequence shown here is derived from an EMBL/GenBank/DDBJ whole genome shotgun (WGS) entry which is preliminary data.</text>
</comment>
<proteinExistence type="predicted"/>
<reference evidence="1 2" key="1">
    <citation type="journal article" date="2021" name="Front. Genet.">
        <title>Chromosome-Level Genome Assembly Reveals Significant Gene Expansion in the Toll and IMD Signaling Pathways of Dendrolimus kikuchii.</title>
        <authorList>
            <person name="Zhou J."/>
            <person name="Wu P."/>
            <person name="Xiong Z."/>
            <person name="Liu N."/>
            <person name="Zhao N."/>
            <person name="Ji M."/>
            <person name="Qiu Y."/>
            <person name="Yang B."/>
        </authorList>
    </citation>
    <scope>NUCLEOTIDE SEQUENCE [LARGE SCALE GENOMIC DNA]</scope>
    <source>
        <strain evidence="1">Ann1</strain>
    </source>
</reference>
<organism evidence="1 2">
    <name type="scientific">Dendrolimus kikuchii</name>
    <dbReference type="NCBI Taxonomy" id="765133"/>
    <lineage>
        <taxon>Eukaryota</taxon>
        <taxon>Metazoa</taxon>
        <taxon>Ecdysozoa</taxon>
        <taxon>Arthropoda</taxon>
        <taxon>Hexapoda</taxon>
        <taxon>Insecta</taxon>
        <taxon>Pterygota</taxon>
        <taxon>Neoptera</taxon>
        <taxon>Endopterygota</taxon>
        <taxon>Lepidoptera</taxon>
        <taxon>Glossata</taxon>
        <taxon>Ditrysia</taxon>
        <taxon>Bombycoidea</taxon>
        <taxon>Lasiocampidae</taxon>
        <taxon>Dendrolimus</taxon>
    </lineage>
</organism>
<dbReference type="Proteomes" id="UP000824533">
    <property type="component" value="Linkage Group LG24"/>
</dbReference>
<keyword evidence="2" id="KW-1185">Reference proteome</keyword>
<gene>
    <name evidence="1" type="ORF">K1T71_012875</name>
</gene>
<evidence type="ECO:0000313" key="1">
    <source>
        <dbReference type="EMBL" id="KAJ0171325.1"/>
    </source>
</evidence>